<feature type="compositionally biased region" description="Basic and acidic residues" evidence="1">
    <location>
        <begin position="17"/>
        <end position="31"/>
    </location>
</feature>
<accession>A0AA39DRG8</accession>
<evidence type="ECO:0000313" key="3">
    <source>
        <dbReference type="Proteomes" id="UP001168098"/>
    </source>
</evidence>
<name>A0AA39DRG8_VITRO</name>
<dbReference type="EMBL" id="JARBHA010000010">
    <property type="protein sequence ID" value="KAJ9691537.1"/>
    <property type="molecule type" value="Genomic_DNA"/>
</dbReference>
<organism evidence="2 3">
    <name type="scientific">Vitis rotundifolia</name>
    <name type="common">Muscadine grape</name>
    <dbReference type="NCBI Taxonomy" id="103349"/>
    <lineage>
        <taxon>Eukaryota</taxon>
        <taxon>Viridiplantae</taxon>
        <taxon>Streptophyta</taxon>
        <taxon>Embryophyta</taxon>
        <taxon>Tracheophyta</taxon>
        <taxon>Spermatophyta</taxon>
        <taxon>Magnoliopsida</taxon>
        <taxon>eudicotyledons</taxon>
        <taxon>Gunneridae</taxon>
        <taxon>Pentapetalae</taxon>
        <taxon>rosids</taxon>
        <taxon>Vitales</taxon>
        <taxon>Vitaceae</taxon>
        <taxon>Viteae</taxon>
        <taxon>Vitis</taxon>
    </lineage>
</organism>
<feature type="compositionally biased region" description="Polar residues" evidence="1">
    <location>
        <begin position="1"/>
        <end position="11"/>
    </location>
</feature>
<evidence type="ECO:0000256" key="1">
    <source>
        <dbReference type="SAM" id="MobiDB-lite"/>
    </source>
</evidence>
<dbReference type="Proteomes" id="UP001168098">
    <property type="component" value="Unassembled WGS sequence"/>
</dbReference>
<reference evidence="2 3" key="1">
    <citation type="journal article" date="2023" name="BMC Biotechnol.">
        <title>Vitis rotundifolia cv Carlos genome sequencing.</title>
        <authorList>
            <person name="Huff M."/>
            <person name="Hulse-Kemp A."/>
            <person name="Scheffler B."/>
            <person name="Youngblood R."/>
            <person name="Simpson S."/>
            <person name="Babiker E."/>
            <person name="Staton M."/>
        </authorList>
    </citation>
    <scope>NUCLEOTIDE SEQUENCE [LARGE SCALE GENOMIC DNA]</scope>
    <source>
        <tissue evidence="2">Leaf</tissue>
    </source>
</reference>
<gene>
    <name evidence="2" type="ORF">PVL29_013653</name>
</gene>
<feature type="region of interest" description="Disordered" evidence="1">
    <location>
        <begin position="1"/>
        <end position="31"/>
    </location>
</feature>
<keyword evidence="3" id="KW-1185">Reference proteome</keyword>
<evidence type="ECO:0000313" key="2">
    <source>
        <dbReference type="EMBL" id="KAJ9691537.1"/>
    </source>
</evidence>
<proteinExistence type="predicted"/>
<sequence length="97" mass="11177">MSAPSRSQSAMGSEDYFDWRKSMERRQQESERQVQALLQKTRRLRKENKVLRIQVSSLGTPRSRQPRSRMKALTPLVSHKKGDAIGGPSYRMRCAQG</sequence>
<comment type="caution">
    <text evidence="2">The sequence shown here is derived from an EMBL/GenBank/DDBJ whole genome shotgun (WGS) entry which is preliminary data.</text>
</comment>
<dbReference type="AlphaFoldDB" id="A0AA39DRG8"/>
<protein>
    <submittedName>
        <fullName evidence="2">Uncharacterized protein</fullName>
    </submittedName>
</protein>